<evidence type="ECO:0000259" key="6">
    <source>
        <dbReference type="PROSITE" id="PS50940"/>
    </source>
</evidence>
<dbReference type="AlphaFoldDB" id="A0A210Q868"/>
<dbReference type="PANTHER" id="PTHR23301">
    <property type="entry name" value="CHITIN BINDING PERITROPHIN-A"/>
    <property type="match status" value="1"/>
</dbReference>
<evidence type="ECO:0000313" key="7">
    <source>
        <dbReference type="EMBL" id="OWF44924.1"/>
    </source>
</evidence>
<evidence type="ECO:0000313" key="8">
    <source>
        <dbReference type="Proteomes" id="UP000242188"/>
    </source>
</evidence>
<dbReference type="EMBL" id="NEDP02004651">
    <property type="protein sequence ID" value="OWF44924.1"/>
    <property type="molecule type" value="Genomic_DNA"/>
</dbReference>
<dbReference type="InterPro" id="IPR013320">
    <property type="entry name" value="ConA-like_dom_sf"/>
</dbReference>
<dbReference type="OrthoDB" id="6079701at2759"/>
<accession>A0A210Q868</accession>
<evidence type="ECO:0000256" key="3">
    <source>
        <dbReference type="ARBA" id="ARBA00022737"/>
    </source>
</evidence>
<dbReference type="PROSITE" id="PS50940">
    <property type="entry name" value="CHIT_BIND_II"/>
    <property type="match status" value="2"/>
</dbReference>
<dbReference type="SMART" id="SM00494">
    <property type="entry name" value="ChtBD2"/>
    <property type="match status" value="3"/>
</dbReference>
<proteinExistence type="predicted"/>
<feature type="domain" description="Chitin-binding type-2" evidence="6">
    <location>
        <begin position="38"/>
        <end position="106"/>
    </location>
</feature>
<reference evidence="7 8" key="1">
    <citation type="journal article" date="2017" name="Nat. Ecol. Evol.">
        <title>Scallop genome provides insights into evolution of bilaterian karyotype and development.</title>
        <authorList>
            <person name="Wang S."/>
            <person name="Zhang J."/>
            <person name="Jiao W."/>
            <person name="Li J."/>
            <person name="Xun X."/>
            <person name="Sun Y."/>
            <person name="Guo X."/>
            <person name="Huan P."/>
            <person name="Dong B."/>
            <person name="Zhang L."/>
            <person name="Hu X."/>
            <person name="Sun X."/>
            <person name="Wang J."/>
            <person name="Zhao C."/>
            <person name="Wang Y."/>
            <person name="Wang D."/>
            <person name="Huang X."/>
            <person name="Wang R."/>
            <person name="Lv J."/>
            <person name="Li Y."/>
            <person name="Zhang Z."/>
            <person name="Liu B."/>
            <person name="Lu W."/>
            <person name="Hui Y."/>
            <person name="Liang J."/>
            <person name="Zhou Z."/>
            <person name="Hou R."/>
            <person name="Li X."/>
            <person name="Liu Y."/>
            <person name="Li H."/>
            <person name="Ning X."/>
            <person name="Lin Y."/>
            <person name="Zhao L."/>
            <person name="Xing Q."/>
            <person name="Dou J."/>
            <person name="Li Y."/>
            <person name="Mao J."/>
            <person name="Guo H."/>
            <person name="Dou H."/>
            <person name="Li T."/>
            <person name="Mu C."/>
            <person name="Jiang W."/>
            <person name="Fu Q."/>
            <person name="Fu X."/>
            <person name="Miao Y."/>
            <person name="Liu J."/>
            <person name="Yu Q."/>
            <person name="Li R."/>
            <person name="Liao H."/>
            <person name="Li X."/>
            <person name="Kong Y."/>
            <person name="Jiang Z."/>
            <person name="Chourrout D."/>
            <person name="Li R."/>
            <person name="Bao Z."/>
        </authorList>
    </citation>
    <scope>NUCLEOTIDE SEQUENCE [LARGE SCALE GENOMIC DNA]</scope>
    <source>
        <strain evidence="7 8">PY_sf001</strain>
    </source>
</reference>
<sequence length="484" mass="53829">MVDDVGGIDYDNNLAFLGKAVCDAITKTPVIDIRTNITKICSSRPLDSSFGLDAENVWYPFDCTKFINCKRMGSSVSADVLSCPMNIRFNTDTHKCDISQDVICKEVTATEYALEIGKIVDPPPPKVVNLTEECINNCFKAGDLTDNYGYTYHPTDCSKFIVCRRQGYINPGYTFITQVENCPGGLFWNAQRKMCVPTHLAECAADMCKTKSLFAFWKVNCRHFYKCDNGQSRLEHCAYGRKFQSDGNCVDDPLQTCTVPIVQPELCYNLPWTDSTMYIDRTIGDNGKLTQCPLGKMYDHQTCTCSRNYVTGTCQPLISETMDNARTINNVWMRGGAATFMGLGLLIIPQPSPLTDTFLVHIVISVSKSNQDMVMLSSCQAPDTSAFSLRLTNDRLTVKVRMASGTVTLTSKIQFDVWNHVYLAYNGQRIVLKTDSATDQVSASGPIQGCQDAYVLGSENGFYGDIDEFNVYDCIPGKNISIFN</sequence>
<evidence type="ECO:0000256" key="4">
    <source>
        <dbReference type="ARBA" id="ARBA00023157"/>
    </source>
</evidence>
<dbReference type="GO" id="GO:0008061">
    <property type="term" value="F:chitin binding"/>
    <property type="evidence" value="ECO:0007669"/>
    <property type="project" value="UniProtKB-KW"/>
</dbReference>
<dbReference type="PANTHER" id="PTHR23301:SF0">
    <property type="entry name" value="CHITIN-BINDING TYPE-2 DOMAIN-CONTAINING PROTEIN-RELATED"/>
    <property type="match status" value="1"/>
</dbReference>
<keyword evidence="2" id="KW-0732">Signal</keyword>
<protein>
    <submittedName>
        <fullName evidence="7">Protein PIF</fullName>
    </submittedName>
</protein>
<dbReference type="InterPro" id="IPR002557">
    <property type="entry name" value="Chitin-bd_dom"/>
</dbReference>
<keyword evidence="5" id="KW-0325">Glycoprotein</keyword>
<dbReference type="InterPro" id="IPR051940">
    <property type="entry name" value="Chitin_bind-dev_reg"/>
</dbReference>
<dbReference type="SUPFAM" id="SSF57625">
    <property type="entry name" value="Invertebrate chitin-binding proteins"/>
    <property type="match status" value="2"/>
</dbReference>
<dbReference type="Gene3D" id="2.170.140.10">
    <property type="entry name" value="Chitin binding domain"/>
    <property type="match status" value="2"/>
</dbReference>
<evidence type="ECO:0000256" key="2">
    <source>
        <dbReference type="ARBA" id="ARBA00022729"/>
    </source>
</evidence>
<dbReference type="Pfam" id="PF01607">
    <property type="entry name" value="CBM_14"/>
    <property type="match status" value="1"/>
</dbReference>
<keyword evidence="8" id="KW-1185">Reference proteome</keyword>
<name>A0A210Q868_MIZYE</name>
<organism evidence="7 8">
    <name type="scientific">Mizuhopecten yessoensis</name>
    <name type="common">Japanese scallop</name>
    <name type="synonym">Patinopecten yessoensis</name>
    <dbReference type="NCBI Taxonomy" id="6573"/>
    <lineage>
        <taxon>Eukaryota</taxon>
        <taxon>Metazoa</taxon>
        <taxon>Spiralia</taxon>
        <taxon>Lophotrochozoa</taxon>
        <taxon>Mollusca</taxon>
        <taxon>Bivalvia</taxon>
        <taxon>Autobranchia</taxon>
        <taxon>Pteriomorphia</taxon>
        <taxon>Pectinida</taxon>
        <taxon>Pectinoidea</taxon>
        <taxon>Pectinidae</taxon>
        <taxon>Mizuhopecten</taxon>
    </lineage>
</organism>
<keyword evidence="4" id="KW-1015">Disulfide bond</keyword>
<dbReference type="GO" id="GO:0005576">
    <property type="term" value="C:extracellular region"/>
    <property type="evidence" value="ECO:0007669"/>
    <property type="project" value="InterPro"/>
</dbReference>
<evidence type="ECO:0000256" key="1">
    <source>
        <dbReference type="ARBA" id="ARBA00022669"/>
    </source>
</evidence>
<dbReference type="SUPFAM" id="SSF49899">
    <property type="entry name" value="Concanavalin A-like lectins/glucanases"/>
    <property type="match status" value="1"/>
</dbReference>
<evidence type="ECO:0000256" key="5">
    <source>
        <dbReference type="ARBA" id="ARBA00023180"/>
    </source>
</evidence>
<dbReference type="InterPro" id="IPR036508">
    <property type="entry name" value="Chitin-bd_dom_sf"/>
</dbReference>
<keyword evidence="3" id="KW-0677">Repeat</keyword>
<gene>
    <name evidence="7" type="ORF">KP79_PYT16512</name>
</gene>
<dbReference type="Gene3D" id="2.60.120.200">
    <property type="match status" value="1"/>
</dbReference>
<feature type="domain" description="Chitin-binding type-2" evidence="6">
    <location>
        <begin position="135"/>
        <end position="205"/>
    </location>
</feature>
<comment type="caution">
    <text evidence="7">The sequence shown here is derived from an EMBL/GenBank/DDBJ whole genome shotgun (WGS) entry which is preliminary data.</text>
</comment>
<dbReference type="Proteomes" id="UP000242188">
    <property type="component" value="Unassembled WGS sequence"/>
</dbReference>
<keyword evidence="1" id="KW-0147">Chitin-binding</keyword>